<sequence length="277" mass="31240">MIAINDLQFKYPRKSLLFKGLSMSVEPGHIIGLLGKNGEGKTSLMKLIAGQMFPTKGEMKVLGEEPARRKVSFLGDVYYLAENNPTLKGCSVGNYFAAVAPFYPNFSQSEADSLMQEFELDYKMRMDKMSQGQQKKAAIALALSLGTHLLLLDEPTNGLDIPSKSLFRRLLAKYLCEDRIIMISTHQVRDLEQIIDYLVVMQENQITLTRSISELSDKFTFRPVQQGDTPLYEEMTPAGRFGVFAKEKEEPESVFSTELLFNALTCNKEAILRTLQQ</sequence>
<dbReference type="PROSITE" id="PS50893">
    <property type="entry name" value="ABC_TRANSPORTER_2"/>
    <property type="match status" value="1"/>
</dbReference>
<dbReference type="PANTHER" id="PTHR43158:SF1">
    <property type="entry name" value="ABC TRANSPORTER, ATP-BINDING PROTEIN"/>
    <property type="match status" value="1"/>
</dbReference>
<dbReference type="RefSeq" id="WP_411914923.1">
    <property type="nucleotide sequence ID" value="NZ_BAAFSF010000001.1"/>
</dbReference>
<comment type="caution">
    <text evidence="4">The sequence shown here is derived from an EMBL/GenBank/DDBJ whole genome shotgun (WGS) entry which is preliminary data.</text>
</comment>
<reference evidence="4 5" key="1">
    <citation type="journal article" date="2025" name="Int. J. Syst. Evol. Microbiol.">
        <title>Desulfovibrio falkowii sp. nov., Porphyromonas miyakawae sp. nov., Mediterraneibacter flintii sp. nov. and Owariibacterium komagatae gen. nov., sp. nov., isolated from human faeces.</title>
        <authorList>
            <person name="Hamaguchi T."/>
            <person name="Ohara M."/>
            <person name="Hisatomi A."/>
            <person name="Sekiguchi K."/>
            <person name="Takeda J.I."/>
            <person name="Ueyama J."/>
            <person name="Ito M."/>
            <person name="Nishiwaki H."/>
            <person name="Ogi T."/>
            <person name="Hirayama M."/>
            <person name="Ohkuma M."/>
            <person name="Sakamoto M."/>
            <person name="Ohno K."/>
        </authorList>
    </citation>
    <scope>NUCLEOTIDE SEQUENCE [LARGE SCALE GENOMIC DNA]</scope>
    <source>
        <strain evidence="4 5">13CB11C</strain>
    </source>
</reference>
<evidence type="ECO:0000313" key="5">
    <source>
        <dbReference type="Proteomes" id="UP001628220"/>
    </source>
</evidence>
<dbReference type="InterPro" id="IPR027417">
    <property type="entry name" value="P-loop_NTPase"/>
</dbReference>
<dbReference type="GO" id="GO:0005524">
    <property type="term" value="F:ATP binding"/>
    <property type="evidence" value="ECO:0007669"/>
    <property type="project" value="UniProtKB-KW"/>
</dbReference>
<keyword evidence="1" id="KW-0547">Nucleotide-binding</keyword>
<keyword evidence="5" id="KW-1185">Reference proteome</keyword>
<evidence type="ECO:0000256" key="1">
    <source>
        <dbReference type="ARBA" id="ARBA00022741"/>
    </source>
</evidence>
<organism evidence="4 5">
    <name type="scientific">Porphyromonas miyakawae</name>
    <dbReference type="NCBI Taxonomy" id="3137470"/>
    <lineage>
        <taxon>Bacteria</taxon>
        <taxon>Pseudomonadati</taxon>
        <taxon>Bacteroidota</taxon>
        <taxon>Bacteroidia</taxon>
        <taxon>Bacteroidales</taxon>
        <taxon>Porphyromonadaceae</taxon>
        <taxon>Porphyromonas</taxon>
    </lineage>
</organism>
<evidence type="ECO:0000256" key="2">
    <source>
        <dbReference type="ARBA" id="ARBA00022840"/>
    </source>
</evidence>
<gene>
    <name evidence="4" type="ORF">Tsumi_02120</name>
</gene>
<dbReference type="InterPro" id="IPR003439">
    <property type="entry name" value="ABC_transporter-like_ATP-bd"/>
</dbReference>
<dbReference type="Gene3D" id="3.40.50.300">
    <property type="entry name" value="P-loop containing nucleotide triphosphate hydrolases"/>
    <property type="match status" value="1"/>
</dbReference>
<dbReference type="EMBL" id="BAAFSF010000001">
    <property type="protein sequence ID" value="GAB1251108.1"/>
    <property type="molecule type" value="Genomic_DNA"/>
</dbReference>
<dbReference type="SMART" id="SM00382">
    <property type="entry name" value="AAA"/>
    <property type="match status" value="1"/>
</dbReference>
<dbReference type="Proteomes" id="UP001628220">
    <property type="component" value="Unassembled WGS sequence"/>
</dbReference>
<feature type="domain" description="ABC transporter" evidence="3">
    <location>
        <begin position="2"/>
        <end position="228"/>
    </location>
</feature>
<keyword evidence="2 4" id="KW-0067">ATP-binding</keyword>
<name>A0ABQ0E077_9PORP</name>
<dbReference type="Pfam" id="PF00005">
    <property type="entry name" value="ABC_tran"/>
    <property type="match status" value="1"/>
</dbReference>
<dbReference type="InterPro" id="IPR003593">
    <property type="entry name" value="AAA+_ATPase"/>
</dbReference>
<dbReference type="PROSITE" id="PS00211">
    <property type="entry name" value="ABC_TRANSPORTER_1"/>
    <property type="match status" value="1"/>
</dbReference>
<proteinExistence type="predicted"/>
<accession>A0ABQ0E077</accession>
<dbReference type="InterPro" id="IPR017871">
    <property type="entry name" value="ABC_transporter-like_CS"/>
</dbReference>
<dbReference type="SUPFAM" id="SSF52540">
    <property type="entry name" value="P-loop containing nucleoside triphosphate hydrolases"/>
    <property type="match status" value="1"/>
</dbReference>
<evidence type="ECO:0000313" key="4">
    <source>
        <dbReference type="EMBL" id="GAB1251108.1"/>
    </source>
</evidence>
<dbReference type="PANTHER" id="PTHR43158">
    <property type="entry name" value="SKFA PEPTIDE EXPORT ATP-BINDING PROTEIN SKFE"/>
    <property type="match status" value="1"/>
</dbReference>
<dbReference type="CDD" id="cd03230">
    <property type="entry name" value="ABC_DR_subfamily_A"/>
    <property type="match status" value="1"/>
</dbReference>
<protein>
    <submittedName>
        <fullName evidence="4">ATP-binding cassette domain-containing protein</fullName>
    </submittedName>
</protein>
<evidence type="ECO:0000259" key="3">
    <source>
        <dbReference type="PROSITE" id="PS50893"/>
    </source>
</evidence>